<sequence>MLGKPLLGCTITGTSLMMALSSCGLTSICLLKSCLLL</sequence>
<dbReference type="PROSITE" id="PS51257">
    <property type="entry name" value="PROKAR_LIPOPROTEIN"/>
    <property type="match status" value="1"/>
</dbReference>
<protein>
    <submittedName>
        <fullName evidence="1">Uncharacterized protein</fullName>
    </submittedName>
</protein>
<reference evidence="1" key="1">
    <citation type="submission" date="2018-02" db="EMBL/GenBank/DDBJ databases">
        <title>Rhizophora mucronata_Transcriptome.</title>
        <authorList>
            <person name="Meera S.P."/>
            <person name="Sreeshan A."/>
            <person name="Augustine A."/>
        </authorList>
    </citation>
    <scope>NUCLEOTIDE SEQUENCE</scope>
    <source>
        <tissue evidence="1">Leaf</tissue>
    </source>
</reference>
<accession>A0A2P2JAF6</accession>
<proteinExistence type="predicted"/>
<dbReference type="EMBL" id="GGEC01009976">
    <property type="protein sequence ID" value="MBW90459.1"/>
    <property type="molecule type" value="Transcribed_RNA"/>
</dbReference>
<dbReference type="AlphaFoldDB" id="A0A2P2JAF6"/>
<evidence type="ECO:0000313" key="1">
    <source>
        <dbReference type="EMBL" id="MBW90460.1"/>
    </source>
</evidence>
<dbReference type="EMBL" id="GGEC01009977">
    <property type="protein sequence ID" value="MBW90460.1"/>
    <property type="molecule type" value="Transcribed_RNA"/>
</dbReference>
<name>A0A2P2JAF6_RHIMU</name>
<organism evidence="1">
    <name type="scientific">Rhizophora mucronata</name>
    <name type="common">Asiatic mangrove</name>
    <dbReference type="NCBI Taxonomy" id="61149"/>
    <lineage>
        <taxon>Eukaryota</taxon>
        <taxon>Viridiplantae</taxon>
        <taxon>Streptophyta</taxon>
        <taxon>Embryophyta</taxon>
        <taxon>Tracheophyta</taxon>
        <taxon>Spermatophyta</taxon>
        <taxon>Magnoliopsida</taxon>
        <taxon>eudicotyledons</taxon>
        <taxon>Gunneridae</taxon>
        <taxon>Pentapetalae</taxon>
        <taxon>rosids</taxon>
        <taxon>fabids</taxon>
        <taxon>Malpighiales</taxon>
        <taxon>Rhizophoraceae</taxon>
        <taxon>Rhizophora</taxon>
    </lineage>
</organism>